<evidence type="ECO:0000313" key="2">
    <source>
        <dbReference type="Proteomes" id="UP000499080"/>
    </source>
</evidence>
<proteinExistence type="predicted"/>
<reference evidence="1 2" key="1">
    <citation type="journal article" date="2019" name="Sci. Rep.">
        <title>Orb-weaving spider Araneus ventricosus genome elucidates the spidroin gene catalogue.</title>
        <authorList>
            <person name="Kono N."/>
            <person name="Nakamura H."/>
            <person name="Ohtoshi R."/>
            <person name="Moran D.A.P."/>
            <person name="Shinohara A."/>
            <person name="Yoshida Y."/>
            <person name="Fujiwara M."/>
            <person name="Mori M."/>
            <person name="Tomita M."/>
            <person name="Arakawa K."/>
        </authorList>
    </citation>
    <scope>NUCLEOTIDE SEQUENCE [LARGE SCALE GENOMIC DNA]</scope>
</reference>
<dbReference type="Proteomes" id="UP000499080">
    <property type="component" value="Unassembled WGS sequence"/>
</dbReference>
<accession>A0A4Y2RAH9</accession>
<organism evidence="1 2">
    <name type="scientific">Araneus ventricosus</name>
    <name type="common">Orbweaver spider</name>
    <name type="synonym">Epeira ventricosa</name>
    <dbReference type="NCBI Taxonomy" id="182803"/>
    <lineage>
        <taxon>Eukaryota</taxon>
        <taxon>Metazoa</taxon>
        <taxon>Ecdysozoa</taxon>
        <taxon>Arthropoda</taxon>
        <taxon>Chelicerata</taxon>
        <taxon>Arachnida</taxon>
        <taxon>Araneae</taxon>
        <taxon>Araneomorphae</taxon>
        <taxon>Entelegynae</taxon>
        <taxon>Araneoidea</taxon>
        <taxon>Araneidae</taxon>
        <taxon>Araneus</taxon>
    </lineage>
</organism>
<evidence type="ECO:0000313" key="1">
    <source>
        <dbReference type="EMBL" id="GBN72767.1"/>
    </source>
</evidence>
<keyword evidence="2" id="KW-1185">Reference proteome</keyword>
<protein>
    <submittedName>
        <fullName evidence="1">Uncharacterized protein</fullName>
    </submittedName>
</protein>
<name>A0A4Y2RAH9_ARAVE</name>
<sequence>MPSLWCGAETWRRGVSSGAVLVSSGAVLVSSDAVLVSSGAVLVRSGAVLDTWPQFEITKAVKKKSSCVLKTGR</sequence>
<comment type="caution">
    <text evidence="1">The sequence shown here is derived from an EMBL/GenBank/DDBJ whole genome shotgun (WGS) entry which is preliminary data.</text>
</comment>
<dbReference type="AlphaFoldDB" id="A0A4Y2RAH9"/>
<gene>
    <name evidence="1" type="ORF">AVEN_114931_1</name>
</gene>
<dbReference type="EMBL" id="BGPR01016376">
    <property type="protein sequence ID" value="GBN72767.1"/>
    <property type="molecule type" value="Genomic_DNA"/>
</dbReference>